<accession>A0A4U9W2E4</accession>
<reference evidence="1 2" key="1">
    <citation type="submission" date="2019-05" db="EMBL/GenBank/DDBJ databases">
        <authorList>
            <consortium name="Pathogen Informatics"/>
        </authorList>
    </citation>
    <scope>NUCLEOTIDE SEQUENCE [LARGE SCALE GENOMIC DNA]</scope>
    <source>
        <strain evidence="1 2">NCTC11429</strain>
    </source>
</reference>
<dbReference type="EMBL" id="LR590484">
    <property type="protein sequence ID" value="VTR52816.1"/>
    <property type="molecule type" value="Genomic_DNA"/>
</dbReference>
<proteinExistence type="predicted"/>
<name>A0A4U9W2E4_9SPHI</name>
<gene>
    <name evidence="1" type="ORF">NCTC11429_04671</name>
</gene>
<evidence type="ECO:0000313" key="2">
    <source>
        <dbReference type="Proteomes" id="UP000308196"/>
    </source>
</evidence>
<dbReference type="STRING" id="1123265.GCA_000686625_00008"/>
<dbReference type="GeneID" id="78465242"/>
<organism evidence="1 2">
    <name type="scientific">Sphingobacterium thalpophilum</name>
    <dbReference type="NCBI Taxonomy" id="259"/>
    <lineage>
        <taxon>Bacteria</taxon>
        <taxon>Pseudomonadati</taxon>
        <taxon>Bacteroidota</taxon>
        <taxon>Sphingobacteriia</taxon>
        <taxon>Sphingobacteriales</taxon>
        <taxon>Sphingobacteriaceae</taxon>
        <taxon>Sphingobacterium</taxon>
    </lineage>
</organism>
<dbReference type="Proteomes" id="UP000308196">
    <property type="component" value="Chromosome"/>
</dbReference>
<dbReference type="KEGG" id="stha:NCTC11429_04671"/>
<evidence type="ECO:0000313" key="1">
    <source>
        <dbReference type="EMBL" id="VTR52816.1"/>
    </source>
</evidence>
<sequence length="155" mass="17683">MKILLSVLLLTSFLSPPSYFIKGKGFEGYSFSSDHLVFIDIKGQRYRPDERDINAAERLLKGNLKTINIPLINQGGKGCPAIHKNLKKYIRQYVGIINENNDKVLWINSVWKSGADKKRLSEDIETVLDGCSHYWNIKVNIDKKVVYDLRVNGEA</sequence>
<dbReference type="RefSeq" id="WP_051606434.1">
    <property type="nucleotide sequence ID" value="NZ_JBPFQZ010000001.1"/>
</dbReference>
<protein>
    <submittedName>
        <fullName evidence="1">Uncharacterized protein</fullName>
    </submittedName>
</protein>
<dbReference type="AlphaFoldDB" id="A0A4U9W2E4"/>